<dbReference type="EMBL" id="JAVFWL010000005">
    <property type="protein sequence ID" value="KAK6753701.1"/>
    <property type="molecule type" value="Genomic_DNA"/>
</dbReference>
<keyword evidence="2" id="KW-1185">Reference proteome</keyword>
<organism evidence="1 2">
    <name type="scientific">Necator americanus</name>
    <name type="common">Human hookworm</name>
    <dbReference type="NCBI Taxonomy" id="51031"/>
    <lineage>
        <taxon>Eukaryota</taxon>
        <taxon>Metazoa</taxon>
        <taxon>Ecdysozoa</taxon>
        <taxon>Nematoda</taxon>
        <taxon>Chromadorea</taxon>
        <taxon>Rhabditida</taxon>
        <taxon>Rhabditina</taxon>
        <taxon>Rhabditomorpha</taxon>
        <taxon>Strongyloidea</taxon>
        <taxon>Ancylostomatidae</taxon>
        <taxon>Bunostominae</taxon>
        <taxon>Necator</taxon>
    </lineage>
</organism>
<sequence>MEIITEGFYSNLSVRQLLCSTTNSLFESTSCYQEHETWYSPRPDFILADFLRAVKERIADQWKTLRTVLIHKKGDREHLRNYRPIYLLSVLYEVFTKIILMRISRTLDGAQSQEQAGFCQCFGCMGYVQSVSRVVELCREHRLLLVLAFLNYEKAFDSIETNSILSALVVESVDAPYVRTLANCYD</sequence>
<dbReference type="Proteomes" id="UP001303046">
    <property type="component" value="Unassembled WGS sequence"/>
</dbReference>
<name>A0ABR1DW50_NECAM</name>
<evidence type="ECO:0008006" key="3">
    <source>
        <dbReference type="Google" id="ProtNLM"/>
    </source>
</evidence>
<accession>A0ABR1DW50</accession>
<dbReference type="PANTHER" id="PTHR19446">
    <property type="entry name" value="REVERSE TRANSCRIPTASES"/>
    <property type="match status" value="1"/>
</dbReference>
<gene>
    <name evidence="1" type="primary">Necator_chrV.g17761</name>
    <name evidence="1" type="ORF">RB195_012971</name>
</gene>
<proteinExistence type="predicted"/>
<evidence type="ECO:0000313" key="1">
    <source>
        <dbReference type="EMBL" id="KAK6753701.1"/>
    </source>
</evidence>
<comment type="caution">
    <text evidence="1">The sequence shown here is derived from an EMBL/GenBank/DDBJ whole genome shotgun (WGS) entry which is preliminary data.</text>
</comment>
<evidence type="ECO:0000313" key="2">
    <source>
        <dbReference type="Proteomes" id="UP001303046"/>
    </source>
</evidence>
<protein>
    <recommendedName>
        <fullName evidence="3">Reverse transcriptase domain-containing protein</fullName>
    </recommendedName>
</protein>
<reference evidence="1 2" key="1">
    <citation type="submission" date="2023-08" db="EMBL/GenBank/DDBJ databases">
        <title>A Necator americanus chromosomal reference genome.</title>
        <authorList>
            <person name="Ilik V."/>
            <person name="Petrzelkova K.J."/>
            <person name="Pardy F."/>
            <person name="Fuh T."/>
            <person name="Niatou-Singa F.S."/>
            <person name="Gouil Q."/>
            <person name="Baker L."/>
            <person name="Ritchie M.E."/>
            <person name="Jex A.R."/>
            <person name="Gazzola D."/>
            <person name="Li H."/>
            <person name="Toshio Fujiwara R."/>
            <person name="Zhan B."/>
            <person name="Aroian R.V."/>
            <person name="Pafco B."/>
            <person name="Schwarz E.M."/>
        </authorList>
    </citation>
    <scope>NUCLEOTIDE SEQUENCE [LARGE SCALE GENOMIC DNA]</scope>
    <source>
        <strain evidence="1 2">Aroian</strain>
        <tissue evidence="1">Whole animal</tissue>
    </source>
</reference>